<dbReference type="CDD" id="cd07040">
    <property type="entry name" value="HP"/>
    <property type="match status" value="1"/>
</dbReference>
<dbReference type="InterPro" id="IPR013078">
    <property type="entry name" value="His_Pase_superF_clade-1"/>
</dbReference>
<evidence type="ECO:0000313" key="3">
    <source>
        <dbReference type="Proteomes" id="UP000246018"/>
    </source>
</evidence>
<sequence length="125" mass="12965">MSDLQCAATLLLARHGEAEYESSHGADEGGSLTARGREQARALAIELAGARVAHLWTSTLARAVQTGEIVAAALGVGVTTRSGLRAGGGSQGLQRTRTANITGYPEVPPPTRRGPRRSGCRCASR</sequence>
<organism evidence="2 3">
    <name type="scientific">Nocardioides gansuensis</name>
    <dbReference type="NCBI Taxonomy" id="2138300"/>
    <lineage>
        <taxon>Bacteria</taxon>
        <taxon>Bacillati</taxon>
        <taxon>Actinomycetota</taxon>
        <taxon>Actinomycetes</taxon>
        <taxon>Propionibacteriales</taxon>
        <taxon>Nocardioidaceae</taxon>
        <taxon>Nocardioides</taxon>
    </lineage>
</organism>
<dbReference type="SMART" id="SM00855">
    <property type="entry name" value="PGAM"/>
    <property type="match status" value="1"/>
</dbReference>
<name>A0A2T8FAF2_9ACTN</name>
<protein>
    <recommendedName>
        <fullName evidence="4">Histidine phosphatase family protein</fullName>
    </recommendedName>
</protein>
<evidence type="ECO:0000313" key="2">
    <source>
        <dbReference type="EMBL" id="PVG82689.1"/>
    </source>
</evidence>
<dbReference type="RefSeq" id="WP_116572121.1">
    <property type="nucleotide sequence ID" value="NZ_QDGZ01000004.1"/>
</dbReference>
<evidence type="ECO:0008006" key="4">
    <source>
        <dbReference type="Google" id="ProtNLM"/>
    </source>
</evidence>
<dbReference type="Gene3D" id="3.40.50.1240">
    <property type="entry name" value="Phosphoglycerate mutase-like"/>
    <property type="match status" value="1"/>
</dbReference>
<gene>
    <name evidence="2" type="ORF">DDE18_09990</name>
</gene>
<dbReference type="SUPFAM" id="SSF53254">
    <property type="entry name" value="Phosphoglycerate mutase-like"/>
    <property type="match status" value="1"/>
</dbReference>
<feature type="compositionally biased region" description="Basic residues" evidence="1">
    <location>
        <begin position="113"/>
        <end position="125"/>
    </location>
</feature>
<dbReference type="Proteomes" id="UP000246018">
    <property type="component" value="Unassembled WGS sequence"/>
</dbReference>
<proteinExistence type="predicted"/>
<keyword evidence="3" id="KW-1185">Reference proteome</keyword>
<dbReference type="AlphaFoldDB" id="A0A2T8FAF2"/>
<dbReference type="Pfam" id="PF00300">
    <property type="entry name" value="His_Phos_1"/>
    <property type="match status" value="1"/>
</dbReference>
<comment type="caution">
    <text evidence="2">The sequence shown here is derived from an EMBL/GenBank/DDBJ whole genome shotgun (WGS) entry which is preliminary data.</text>
</comment>
<dbReference type="OrthoDB" id="9793115at2"/>
<accession>A0A2T8FAF2</accession>
<feature type="region of interest" description="Disordered" evidence="1">
    <location>
        <begin position="84"/>
        <end position="125"/>
    </location>
</feature>
<evidence type="ECO:0000256" key="1">
    <source>
        <dbReference type="SAM" id="MobiDB-lite"/>
    </source>
</evidence>
<feature type="compositionally biased region" description="Polar residues" evidence="1">
    <location>
        <begin position="92"/>
        <end position="101"/>
    </location>
</feature>
<dbReference type="InterPro" id="IPR029033">
    <property type="entry name" value="His_PPase_superfam"/>
</dbReference>
<reference evidence="2 3" key="1">
    <citation type="submission" date="2018-04" db="EMBL/GenBank/DDBJ databases">
        <title>Genome of Nocardioides gansuensis WSJ-1.</title>
        <authorList>
            <person name="Wu S."/>
            <person name="Wang G."/>
        </authorList>
    </citation>
    <scope>NUCLEOTIDE SEQUENCE [LARGE SCALE GENOMIC DNA]</scope>
    <source>
        <strain evidence="2 3">WSJ-1</strain>
    </source>
</reference>
<dbReference type="EMBL" id="QDGZ01000004">
    <property type="protein sequence ID" value="PVG82689.1"/>
    <property type="molecule type" value="Genomic_DNA"/>
</dbReference>